<keyword evidence="3" id="KW-1185">Reference proteome</keyword>
<protein>
    <submittedName>
        <fullName evidence="2">Uncharacterized protein</fullName>
    </submittedName>
</protein>
<dbReference type="Gene3D" id="2.60.120.330">
    <property type="entry name" value="B-lactam Antibiotic, Isopenicillin N Synthase, Chain"/>
    <property type="match status" value="1"/>
</dbReference>
<sequence>MMISSDHLSLLISWLSTCSDVRGALEEYGSFVAVYDKVSSELNNRVLGVVKELFDLHTEIKAQNICEKLYIGYVGELPNIQIHESLGIENATTLEGVQSFTNLMWPSGNYKFWYHINL</sequence>
<proteinExistence type="predicted"/>
<feature type="signal peptide" evidence="1">
    <location>
        <begin position="1"/>
        <end position="23"/>
    </location>
</feature>
<dbReference type="AlphaFoldDB" id="A0ABC8S809"/>
<organism evidence="2 3">
    <name type="scientific">Ilex paraguariensis</name>
    <name type="common">yerba mate</name>
    <dbReference type="NCBI Taxonomy" id="185542"/>
    <lineage>
        <taxon>Eukaryota</taxon>
        <taxon>Viridiplantae</taxon>
        <taxon>Streptophyta</taxon>
        <taxon>Embryophyta</taxon>
        <taxon>Tracheophyta</taxon>
        <taxon>Spermatophyta</taxon>
        <taxon>Magnoliopsida</taxon>
        <taxon>eudicotyledons</taxon>
        <taxon>Gunneridae</taxon>
        <taxon>Pentapetalae</taxon>
        <taxon>asterids</taxon>
        <taxon>campanulids</taxon>
        <taxon>Aquifoliales</taxon>
        <taxon>Aquifoliaceae</taxon>
        <taxon>Ilex</taxon>
    </lineage>
</organism>
<gene>
    <name evidence="2" type="ORF">ILEXP_LOCUS21557</name>
</gene>
<accession>A0ABC8S809</accession>
<evidence type="ECO:0000256" key="1">
    <source>
        <dbReference type="SAM" id="SignalP"/>
    </source>
</evidence>
<feature type="chain" id="PRO_5044779480" evidence="1">
    <location>
        <begin position="24"/>
        <end position="118"/>
    </location>
</feature>
<comment type="caution">
    <text evidence="2">The sequence shown here is derived from an EMBL/GenBank/DDBJ whole genome shotgun (WGS) entry which is preliminary data.</text>
</comment>
<evidence type="ECO:0000313" key="2">
    <source>
        <dbReference type="EMBL" id="CAK9153319.1"/>
    </source>
</evidence>
<dbReference type="InterPro" id="IPR027443">
    <property type="entry name" value="IPNS-like_sf"/>
</dbReference>
<dbReference type="Proteomes" id="UP001642360">
    <property type="component" value="Unassembled WGS sequence"/>
</dbReference>
<evidence type="ECO:0000313" key="3">
    <source>
        <dbReference type="Proteomes" id="UP001642360"/>
    </source>
</evidence>
<name>A0ABC8S809_9AQUA</name>
<dbReference type="SUPFAM" id="SSF51197">
    <property type="entry name" value="Clavaminate synthase-like"/>
    <property type="match status" value="1"/>
</dbReference>
<reference evidence="2 3" key="1">
    <citation type="submission" date="2024-02" db="EMBL/GenBank/DDBJ databases">
        <authorList>
            <person name="Vignale AGUSTIN F."/>
            <person name="Sosa J E."/>
            <person name="Modenutti C."/>
        </authorList>
    </citation>
    <scope>NUCLEOTIDE SEQUENCE [LARGE SCALE GENOMIC DNA]</scope>
</reference>
<dbReference type="EMBL" id="CAUOFW020002378">
    <property type="protein sequence ID" value="CAK9153319.1"/>
    <property type="molecule type" value="Genomic_DNA"/>
</dbReference>
<keyword evidence="1" id="KW-0732">Signal</keyword>